<feature type="binding site" evidence="11">
    <location>
        <position position="296"/>
    </location>
    <ligand>
        <name>FMN</name>
        <dbReference type="ChEBI" id="CHEBI:58210"/>
    </ligand>
</feature>
<reference evidence="13 14" key="1">
    <citation type="submission" date="2014-04" db="EMBL/GenBank/DDBJ databases">
        <title>The Genome Sequence of Thermoanaerobaculum aquaticum MP-01, The First Cultivated Group 23 Acidobacterium.</title>
        <authorList>
            <person name="Stamps B.W."/>
            <person name="Losey N.A."/>
            <person name="Lawson P.A."/>
            <person name="Stevenson B.S."/>
        </authorList>
    </citation>
    <scope>NUCLEOTIDE SEQUENCE [LARGE SCALE GENOMIC DNA]</scope>
    <source>
        <strain evidence="13 14">MP-01</strain>
    </source>
</reference>
<keyword evidence="10 11" id="KW-0456">Lyase</keyword>
<comment type="similarity">
    <text evidence="2 11 12">Belongs to the chorismate synthase family.</text>
</comment>
<dbReference type="AlphaFoldDB" id="A0A062XUP6"/>
<evidence type="ECO:0000256" key="10">
    <source>
        <dbReference type="ARBA" id="ARBA00023239"/>
    </source>
</evidence>
<dbReference type="GO" id="GO:0009423">
    <property type="term" value="P:chorismate biosynthetic process"/>
    <property type="evidence" value="ECO:0007669"/>
    <property type="project" value="UniProtKB-UniRule"/>
</dbReference>
<keyword evidence="8 11" id="KW-0521">NADP</keyword>
<dbReference type="InterPro" id="IPR020541">
    <property type="entry name" value="Chorismate_synthase_CS"/>
</dbReference>
<comment type="caution">
    <text evidence="13">The sequence shown here is derived from an EMBL/GenBank/DDBJ whole genome shotgun (WGS) entry which is preliminary data.</text>
</comment>
<evidence type="ECO:0000256" key="3">
    <source>
        <dbReference type="ARBA" id="ARBA00013036"/>
    </source>
</evidence>
<comment type="function">
    <text evidence="11">Catalyzes the anti-1,4-elimination of the C-3 phosphate and the C-6 proR hydrogen from 5-enolpyruvylshikimate-3-phosphate (EPSP) to yield chorismate, which is the branch point compound that serves as the starting substrate for the three terminal pathways of aromatic amino acid biosynthesis. This reaction introduces a second double bond into the aromatic ring system.</text>
</comment>
<dbReference type="PANTHER" id="PTHR21085:SF0">
    <property type="entry name" value="CHORISMATE SYNTHASE"/>
    <property type="match status" value="1"/>
</dbReference>
<evidence type="ECO:0000256" key="12">
    <source>
        <dbReference type="RuleBase" id="RU000605"/>
    </source>
</evidence>
<keyword evidence="14" id="KW-1185">Reference proteome</keyword>
<evidence type="ECO:0000313" key="13">
    <source>
        <dbReference type="EMBL" id="KDA54573.1"/>
    </source>
</evidence>
<evidence type="ECO:0000256" key="7">
    <source>
        <dbReference type="ARBA" id="ARBA00022827"/>
    </source>
</evidence>
<dbReference type="GO" id="GO:0004107">
    <property type="term" value="F:chorismate synthase activity"/>
    <property type="evidence" value="ECO:0007669"/>
    <property type="project" value="UniProtKB-UniRule"/>
</dbReference>
<evidence type="ECO:0000256" key="11">
    <source>
        <dbReference type="HAMAP-Rule" id="MF_00300"/>
    </source>
</evidence>
<evidence type="ECO:0000256" key="2">
    <source>
        <dbReference type="ARBA" id="ARBA00008014"/>
    </source>
</evidence>
<feature type="binding site" evidence="11">
    <location>
        <position position="40"/>
    </location>
    <ligand>
        <name>NADP(+)</name>
        <dbReference type="ChEBI" id="CHEBI:58349"/>
    </ligand>
</feature>
<comment type="pathway">
    <text evidence="1 11 12">Metabolic intermediate biosynthesis; chorismate biosynthesis; chorismate from D-erythrose 4-phosphate and phosphoenolpyruvate: step 7/7.</text>
</comment>
<dbReference type="RefSeq" id="WP_038047130.1">
    <property type="nucleotide sequence ID" value="NZ_JMFG01000006.1"/>
</dbReference>
<accession>A0A062XUP6</accession>
<dbReference type="Gene3D" id="3.60.150.10">
    <property type="entry name" value="Chorismate synthase AroC"/>
    <property type="match status" value="1"/>
</dbReference>
<feature type="binding site" evidence="11">
    <location>
        <begin position="252"/>
        <end position="253"/>
    </location>
    <ligand>
        <name>FMN</name>
        <dbReference type="ChEBI" id="CHEBI:58210"/>
    </ligand>
</feature>
<dbReference type="UniPathway" id="UPA00053">
    <property type="reaction ID" value="UER00090"/>
</dbReference>
<keyword evidence="9 11" id="KW-0057">Aromatic amino acid biosynthesis</keyword>
<dbReference type="CDD" id="cd07304">
    <property type="entry name" value="Chorismate_synthase"/>
    <property type="match status" value="1"/>
</dbReference>
<dbReference type="NCBIfam" id="NF003793">
    <property type="entry name" value="PRK05382.1"/>
    <property type="match status" value="1"/>
</dbReference>
<dbReference type="EC" id="4.2.3.5" evidence="3 11"/>
<dbReference type="GO" id="GO:0008652">
    <property type="term" value="P:amino acid biosynthetic process"/>
    <property type="evidence" value="ECO:0007669"/>
    <property type="project" value="UniProtKB-KW"/>
</dbReference>
<dbReference type="GO" id="GO:0009073">
    <property type="term" value="P:aromatic amino acid family biosynthetic process"/>
    <property type="evidence" value="ECO:0007669"/>
    <property type="project" value="UniProtKB-KW"/>
</dbReference>
<comment type="catalytic activity">
    <reaction evidence="11 12">
        <text>5-O-(1-carboxyvinyl)-3-phosphoshikimate = chorismate + phosphate</text>
        <dbReference type="Rhea" id="RHEA:21020"/>
        <dbReference type="ChEBI" id="CHEBI:29748"/>
        <dbReference type="ChEBI" id="CHEBI:43474"/>
        <dbReference type="ChEBI" id="CHEBI:57701"/>
        <dbReference type="EC" id="4.2.3.5"/>
    </reaction>
</comment>
<dbReference type="GO" id="GO:0010181">
    <property type="term" value="F:FMN binding"/>
    <property type="evidence" value="ECO:0007669"/>
    <property type="project" value="TreeGrafter"/>
</dbReference>
<feature type="binding site" evidence="11">
    <location>
        <position position="337"/>
    </location>
    <ligand>
        <name>FMN</name>
        <dbReference type="ChEBI" id="CHEBI:58210"/>
    </ligand>
</feature>
<dbReference type="EMBL" id="JMFG01000006">
    <property type="protein sequence ID" value="KDA54573.1"/>
    <property type="molecule type" value="Genomic_DNA"/>
</dbReference>
<comment type="cofactor">
    <cofactor evidence="11 12">
        <name>FMNH2</name>
        <dbReference type="ChEBI" id="CHEBI:57618"/>
    </cofactor>
    <text evidence="11 12">Reduced FMN (FMNH(2)).</text>
</comment>
<keyword evidence="7 11" id="KW-0274">FAD</keyword>
<dbReference type="STRING" id="1312852.EG19_10430"/>
<proteinExistence type="inferred from homology"/>
<dbReference type="Pfam" id="PF01264">
    <property type="entry name" value="Chorismate_synt"/>
    <property type="match status" value="1"/>
</dbReference>
<name>A0A062XUP6_9BACT</name>
<dbReference type="FunFam" id="3.60.150.10:FF:000002">
    <property type="entry name" value="Chorismate synthase"/>
    <property type="match status" value="1"/>
</dbReference>
<comment type="subunit">
    <text evidence="11">Homotetramer.</text>
</comment>
<dbReference type="SUPFAM" id="SSF103263">
    <property type="entry name" value="Chorismate synthase, AroC"/>
    <property type="match status" value="1"/>
</dbReference>
<evidence type="ECO:0000256" key="9">
    <source>
        <dbReference type="ARBA" id="ARBA00023141"/>
    </source>
</evidence>
<keyword evidence="5 11" id="KW-0285">Flavoprotein</keyword>
<evidence type="ECO:0000313" key="14">
    <source>
        <dbReference type="Proteomes" id="UP000027284"/>
    </source>
</evidence>
<dbReference type="Proteomes" id="UP000027284">
    <property type="component" value="Unassembled WGS sequence"/>
</dbReference>
<keyword evidence="4 11" id="KW-0028">Amino-acid biosynthesis</keyword>
<dbReference type="GO" id="GO:0005829">
    <property type="term" value="C:cytosol"/>
    <property type="evidence" value="ECO:0007669"/>
    <property type="project" value="TreeGrafter"/>
</dbReference>
<dbReference type="PROSITE" id="PS00787">
    <property type="entry name" value="CHORISMATE_SYNTHASE_1"/>
    <property type="match status" value="1"/>
</dbReference>
<feature type="binding site" evidence="11">
    <location>
        <begin position="311"/>
        <end position="315"/>
    </location>
    <ligand>
        <name>FMN</name>
        <dbReference type="ChEBI" id="CHEBI:58210"/>
    </ligand>
</feature>
<dbReference type="OrthoDB" id="9771806at2"/>
<dbReference type="InterPro" id="IPR000453">
    <property type="entry name" value="Chorismate_synth"/>
</dbReference>
<feature type="binding site" evidence="11">
    <location>
        <begin position="132"/>
        <end position="134"/>
    </location>
    <ligand>
        <name>FMN</name>
        <dbReference type="ChEBI" id="CHEBI:58210"/>
    </ligand>
</feature>
<keyword evidence="6 11" id="KW-0288">FMN</keyword>
<organism evidence="13 14">
    <name type="scientific">Thermoanaerobaculum aquaticum</name>
    <dbReference type="NCBI Taxonomy" id="1312852"/>
    <lineage>
        <taxon>Bacteria</taxon>
        <taxon>Pseudomonadati</taxon>
        <taxon>Acidobacteriota</taxon>
        <taxon>Thermoanaerobaculia</taxon>
        <taxon>Thermoanaerobaculales</taxon>
        <taxon>Thermoanaerobaculaceae</taxon>
        <taxon>Thermoanaerobaculum</taxon>
    </lineage>
</organism>
<evidence type="ECO:0000256" key="6">
    <source>
        <dbReference type="ARBA" id="ARBA00022643"/>
    </source>
</evidence>
<evidence type="ECO:0000256" key="8">
    <source>
        <dbReference type="ARBA" id="ARBA00022857"/>
    </source>
</evidence>
<dbReference type="PIRSF" id="PIRSF001456">
    <property type="entry name" value="Chorismate_synth"/>
    <property type="match status" value="1"/>
</dbReference>
<evidence type="ECO:0000256" key="5">
    <source>
        <dbReference type="ARBA" id="ARBA00022630"/>
    </source>
</evidence>
<sequence>MLSLITAGESHGPELLAVLSGLPSGLRLSREAIDRELARRQHGFGRGGRQKIEKDQVEVRAGLRNGVTLGSPLVLAIRNRDFENWAKIMDPWETDPAQAARRQVTAPRPGHADLAGAWKFNHREDLRNVLERASARETAARVAAGAVCKQFLANFGVEVRSGVLALGEKVLHPGPPSFELLAQVDDHSPLRTPFPEKEAELVAYVEAVKHQGDTLGGIVGVVARGVPPGLGSYTQWDERLDGQLAQAVMAVQAVKSVVIGAGWEVALGPGSKAHDPIVPGTRGLRRSSNHAGGLEGGVTNGEDIVLRAAMKPISTLREPLPSVDLATLEARPAAYERSDVTAVPALGVILENVVAFVLARAFLAKFGGDHMDDVRASFEAYQKRLAGWGPEAFLTPNC</sequence>
<gene>
    <name evidence="11" type="primary">aroC</name>
    <name evidence="13" type="ORF">EG19_10430</name>
</gene>
<dbReference type="PROSITE" id="PS00788">
    <property type="entry name" value="CHORISMATE_SYNTHASE_2"/>
    <property type="match status" value="1"/>
</dbReference>
<feature type="binding site" evidence="11">
    <location>
        <position position="46"/>
    </location>
    <ligand>
        <name>NADP(+)</name>
        <dbReference type="ChEBI" id="CHEBI:58349"/>
    </ligand>
</feature>
<dbReference type="HAMAP" id="MF_00300">
    <property type="entry name" value="Chorismate_synth"/>
    <property type="match status" value="1"/>
</dbReference>
<dbReference type="PANTHER" id="PTHR21085">
    <property type="entry name" value="CHORISMATE SYNTHASE"/>
    <property type="match status" value="1"/>
</dbReference>
<dbReference type="InterPro" id="IPR035904">
    <property type="entry name" value="Chorismate_synth_AroC_sf"/>
</dbReference>
<dbReference type="NCBIfam" id="TIGR00033">
    <property type="entry name" value="aroC"/>
    <property type="match status" value="1"/>
</dbReference>
<evidence type="ECO:0000256" key="1">
    <source>
        <dbReference type="ARBA" id="ARBA00005044"/>
    </source>
</evidence>
<evidence type="ECO:0000256" key="4">
    <source>
        <dbReference type="ARBA" id="ARBA00022605"/>
    </source>
</evidence>
<protein>
    <recommendedName>
        <fullName evidence="3 11">Chorismate synthase</fullName>
        <shortName evidence="11">CS</shortName>
        <ecNumber evidence="3 11">4.2.3.5</ecNumber>
    </recommendedName>
    <alternativeName>
        <fullName evidence="11">5-enolpyruvylshikimate-3-phosphate phospholyase</fullName>
    </alternativeName>
</protein>